<protein>
    <recommendedName>
        <fullName evidence="4">Protein activator of alkane oxidation PraB</fullName>
    </recommendedName>
</protein>
<evidence type="ECO:0008006" key="4">
    <source>
        <dbReference type="Google" id="ProtNLM"/>
    </source>
</evidence>
<proteinExistence type="predicted"/>
<keyword evidence="3" id="KW-1185">Reference proteome</keyword>
<feature type="chain" id="PRO_5047105284" description="Protein activator of alkane oxidation PraB" evidence="1">
    <location>
        <begin position="32"/>
        <end position="164"/>
    </location>
</feature>
<keyword evidence="1" id="KW-0732">Signal</keyword>
<name>A0ABV4QCE4_9ACTN</name>
<gene>
    <name evidence="2" type="ORF">SM611_18095</name>
</gene>
<evidence type="ECO:0000313" key="3">
    <source>
        <dbReference type="Proteomes" id="UP001569963"/>
    </source>
</evidence>
<feature type="signal peptide" evidence="1">
    <location>
        <begin position="1"/>
        <end position="31"/>
    </location>
</feature>
<organism evidence="2 3">
    <name type="scientific">Actinomadura monticuli</name>
    <dbReference type="NCBI Taxonomy" id="3097367"/>
    <lineage>
        <taxon>Bacteria</taxon>
        <taxon>Bacillati</taxon>
        <taxon>Actinomycetota</taxon>
        <taxon>Actinomycetes</taxon>
        <taxon>Streptosporangiales</taxon>
        <taxon>Thermomonosporaceae</taxon>
        <taxon>Actinomadura</taxon>
    </lineage>
</organism>
<dbReference type="EMBL" id="JAXCEI010000007">
    <property type="protein sequence ID" value="MFA1540842.1"/>
    <property type="molecule type" value="Genomic_DNA"/>
</dbReference>
<evidence type="ECO:0000313" key="2">
    <source>
        <dbReference type="EMBL" id="MFA1540842.1"/>
    </source>
</evidence>
<dbReference type="RefSeq" id="WP_371950791.1">
    <property type="nucleotide sequence ID" value="NZ_JAXCEI010000007.1"/>
</dbReference>
<sequence>MSRTTKFAAVAASAAAAATAVVGLTAAPALAVTPGAFTATLQGNMVINAGVSATCTSSVLKGTVAANGTTTSYTSATAGGCGVTVTPGGLPWSGSISGGVVKINGFKMSAIGCTYSGNLTGSYTPSTANFPLTVTFSNQTVTKSSGLLCPSSATVTATYKYTQP</sequence>
<evidence type="ECO:0000256" key="1">
    <source>
        <dbReference type="SAM" id="SignalP"/>
    </source>
</evidence>
<reference evidence="2 3" key="1">
    <citation type="submission" date="2023-11" db="EMBL/GenBank/DDBJ databases">
        <title>Actinomadura monticuli sp. nov., isolated from volcanic ash.</title>
        <authorList>
            <person name="Lee S.D."/>
            <person name="Yang H."/>
            <person name="Kim I.S."/>
        </authorList>
    </citation>
    <scope>NUCLEOTIDE SEQUENCE [LARGE SCALE GENOMIC DNA]</scope>
    <source>
        <strain evidence="2 3">DLS-62</strain>
    </source>
</reference>
<accession>A0ABV4QCE4</accession>
<dbReference type="Proteomes" id="UP001569963">
    <property type="component" value="Unassembled WGS sequence"/>
</dbReference>
<comment type="caution">
    <text evidence="2">The sequence shown here is derived from an EMBL/GenBank/DDBJ whole genome shotgun (WGS) entry which is preliminary data.</text>
</comment>